<evidence type="ECO:0000256" key="7">
    <source>
        <dbReference type="ARBA" id="ARBA00023209"/>
    </source>
</evidence>
<dbReference type="GO" id="GO:0043811">
    <property type="term" value="F:phosphate:acyl-[acyl carrier protein] acyltransferase activity"/>
    <property type="evidence" value="ECO:0007669"/>
    <property type="project" value="UniProtKB-EC"/>
</dbReference>
<comment type="subunit">
    <text evidence="10">Homodimer. Probably interacts with PlsY.</text>
</comment>
<dbReference type="PANTHER" id="PTHR30100">
    <property type="entry name" value="FATTY ACID/PHOSPHOLIPID SYNTHESIS PROTEIN PLSX"/>
    <property type="match status" value="1"/>
</dbReference>
<dbReference type="EMBL" id="UINC01133844">
    <property type="protein sequence ID" value="SVD17010.1"/>
    <property type="molecule type" value="Genomic_DNA"/>
</dbReference>
<evidence type="ECO:0000256" key="3">
    <source>
        <dbReference type="ARBA" id="ARBA00022490"/>
    </source>
</evidence>
<accession>A0A382T4B4</accession>
<protein>
    <recommendedName>
        <fullName evidence="9">phosphate acyltransferase</fullName>
        <ecNumber evidence="9">2.3.1.274</ecNumber>
    </recommendedName>
</protein>
<proteinExistence type="predicted"/>
<keyword evidence="8" id="KW-1208">Phospholipid metabolism</keyword>
<gene>
    <name evidence="11" type="ORF">METZ01_LOCUS369864</name>
</gene>
<evidence type="ECO:0000313" key="11">
    <source>
        <dbReference type="EMBL" id="SVD17010.1"/>
    </source>
</evidence>
<reference evidence="11" key="1">
    <citation type="submission" date="2018-05" db="EMBL/GenBank/DDBJ databases">
        <authorList>
            <person name="Lanie J.A."/>
            <person name="Ng W.-L."/>
            <person name="Kazmierczak K.M."/>
            <person name="Andrzejewski T.M."/>
            <person name="Davidsen T.M."/>
            <person name="Wayne K.J."/>
            <person name="Tettelin H."/>
            <person name="Glass J.I."/>
            <person name="Rusch D."/>
            <person name="Podicherti R."/>
            <person name="Tsui H.-C.T."/>
            <person name="Winkler M.E."/>
        </authorList>
    </citation>
    <scope>NUCLEOTIDE SEQUENCE</scope>
</reference>
<dbReference type="PANTHER" id="PTHR30100:SF1">
    <property type="entry name" value="PHOSPHATE ACYLTRANSFERASE"/>
    <property type="match status" value="1"/>
</dbReference>
<dbReference type="SUPFAM" id="SSF53659">
    <property type="entry name" value="Isocitrate/Isopropylmalate dehydrogenase-like"/>
    <property type="match status" value="1"/>
</dbReference>
<sequence>MKIALDVFGGDNAPLSNIKGAFAYLEDCKDSDAELILVGDEEQIITSLNSLSFDSSKVIIVHATEIVDMNERS</sequence>
<name>A0A382T4B4_9ZZZZ</name>
<dbReference type="Pfam" id="PF02504">
    <property type="entry name" value="FA_synthesis"/>
    <property type="match status" value="1"/>
</dbReference>
<keyword evidence="6" id="KW-0443">Lipid metabolism</keyword>
<keyword evidence="4" id="KW-0444">Lipid biosynthesis</keyword>
<organism evidence="11">
    <name type="scientific">marine metagenome</name>
    <dbReference type="NCBI Taxonomy" id="408172"/>
    <lineage>
        <taxon>unclassified sequences</taxon>
        <taxon>metagenomes</taxon>
        <taxon>ecological metagenomes</taxon>
    </lineage>
</organism>
<evidence type="ECO:0000256" key="4">
    <source>
        <dbReference type="ARBA" id="ARBA00022516"/>
    </source>
</evidence>
<keyword evidence="5" id="KW-0808">Transferase</keyword>
<keyword evidence="3" id="KW-0963">Cytoplasm</keyword>
<dbReference type="AlphaFoldDB" id="A0A382T4B4"/>
<evidence type="ECO:0000256" key="9">
    <source>
        <dbReference type="ARBA" id="ARBA00024069"/>
    </source>
</evidence>
<feature type="non-terminal residue" evidence="11">
    <location>
        <position position="73"/>
    </location>
</feature>
<dbReference type="GO" id="GO:0008654">
    <property type="term" value="P:phospholipid biosynthetic process"/>
    <property type="evidence" value="ECO:0007669"/>
    <property type="project" value="UniProtKB-KW"/>
</dbReference>
<evidence type="ECO:0000256" key="8">
    <source>
        <dbReference type="ARBA" id="ARBA00023264"/>
    </source>
</evidence>
<dbReference type="InterPro" id="IPR003664">
    <property type="entry name" value="FA_synthesis"/>
</dbReference>
<dbReference type="Gene3D" id="3.40.718.10">
    <property type="entry name" value="Isopropylmalate Dehydrogenase"/>
    <property type="match status" value="1"/>
</dbReference>
<evidence type="ECO:0000256" key="10">
    <source>
        <dbReference type="ARBA" id="ARBA00046608"/>
    </source>
</evidence>
<evidence type="ECO:0000256" key="2">
    <source>
        <dbReference type="ARBA" id="ARBA00004496"/>
    </source>
</evidence>
<evidence type="ECO:0000256" key="5">
    <source>
        <dbReference type="ARBA" id="ARBA00022679"/>
    </source>
</evidence>
<dbReference type="EC" id="2.3.1.274" evidence="9"/>
<dbReference type="GO" id="GO:0005737">
    <property type="term" value="C:cytoplasm"/>
    <property type="evidence" value="ECO:0007669"/>
    <property type="project" value="UniProtKB-SubCell"/>
</dbReference>
<keyword evidence="7" id="KW-0594">Phospholipid biosynthesis</keyword>
<dbReference type="GO" id="GO:0006633">
    <property type="term" value="P:fatty acid biosynthetic process"/>
    <property type="evidence" value="ECO:0007669"/>
    <property type="project" value="InterPro"/>
</dbReference>
<comment type="subcellular location">
    <subcellularLocation>
        <location evidence="2">Cytoplasm</location>
    </subcellularLocation>
</comment>
<dbReference type="InterPro" id="IPR012281">
    <property type="entry name" value="Phospholipid_synth_PlsX-like"/>
</dbReference>
<evidence type="ECO:0000256" key="1">
    <source>
        <dbReference type="ARBA" id="ARBA00001232"/>
    </source>
</evidence>
<evidence type="ECO:0000256" key="6">
    <source>
        <dbReference type="ARBA" id="ARBA00023098"/>
    </source>
</evidence>
<comment type="catalytic activity">
    <reaction evidence="1">
        <text>a fatty acyl-[ACP] + phosphate = an acyl phosphate + holo-[ACP]</text>
        <dbReference type="Rhea" id="RHEA:42292"/>
        <dbReference type="Rhea" id="RHEA-COMP:9685"/>
        <dbReference type="Rhea" id="RHEA-COMP:14125"/>
        <dbReference type="ChEBI" id="CHEBI:43474"/>
        <dbReference type="ChEBI" id="CHEBI:59918"/>
        <dbReference type="ChEBI" id="CHEBI:64479"/>
        <dbReference type="ChEBI" id="CHEBI:138651"/>
        <dbReference type="EC" id="2.3.1.274"/>
    </reaction>
</comment>